<sequence>MLKREGHCKECLQDLFVISRYAHHHNILSEHRPLQSITKLDCSLSEPQDVGEVYTRANLEGGSVRRGPDGPDWTWSGWRARTLGGPGLGVAHLSVDPALCVHY</sequence>
<accession>A0A5B7DZS0</accession>
<dbReference type="AlphaFoldDB" id="A0A5B7DZS0"/>
<comment type="caution">
    <text evidence="1">The sequence shown here is derived from an EMBL/GenBank/DDBJ whole genome shotgun (WGS) entry which is preliminary data.</text>
</comment>
<name>A0A5B7DZS0_PORTR</name>
<gene>
    <name evidence="1" type="ORF">E2C01_020440</name>
</gene>
<protein>
    <submittedName>
        <fullName evidence="1">Uncharacterized protein</fullName>
    </submittedName>
</protein>
<evidence type="ECO:0000313" key="1">
    <source>
        <dbReference type="EMBL" id="MPC27272.1"/>
    </source>
</evidence>
<reference evidence="1 2" key="1">
    <citation type="submission" date="2019-05" db="EMBL/GenBank/DDBJ databases">
        <title>Another draft genome of Portunus trituberculatus and its Hox gene families provides insights of decapod evolution.</title>
        <authorList>
            <person name="Jeong J.-H."/>
            <person name="Song I."/>
            <person name="Kim S."/>
            <person name="Choi T."/>
            <person name="Kim D."/>
            <person name="Ryu S."/>
            <person name="Kim W."/>
        </authorList>
    </citation>
    <scope>NUCLEOTIDE SEQUENCE [LARGE SCALE GENOMIC DNA]</scope>
    <source>
        <tissue evidence="1">Muscle</tissue>
    </source>
</reference>
<evidence type="ECO:0000313" key="2">
    <source>
        <dbReference type="Proteomes" id="UP000324222"/>
    </source>
</evidence>
<dbReference type="Proteomes" id="UP000324222">
    <property type="component" value="Unassembled WGS sequence"/>
</dbReference>
<keyword evidence="2" id="KW-1185">Reference proteome</keyword>
<dbReference type="EMBL" id="VSRR010001718">
    <property type="protein sequence ID" value="MPC27272.1"/>
    <property type="molecule type" value="Genomic_DNA"/>
</dbReference>
<proteinExistence type="predicted"/>
<organism evidence="1 2">
    <name type="scientific">Portunus trituberculatus</name>
    <name type="common">Swimming crab</name>
    <name type="synonym">Neptunus trituberculatus</name>
    <dbReference type="NCBI Taxonomy" id="210409"/>
    <lineage>
        <taxon>Eukaryota</taxon>
        <taxon>Metazoa</taxon>
        <taxon>Ecdysozoa</taxon>
        <taxon>Arthropoda</taxon>
        <taxon>Crustacea</taxon>
        <taxon>Multicrustacea</taxon>
        <taxon>Malacostraca</taxon>
        <taxon>Eumalacostraca</taxon>
        <taxon>Eucarida</taxon>
        <taxon>Decapoda</taxon>
        <taxon>Pleocyemata</taxon>
        <taxon>Brachyura</taxon>
        <taxon>Eubrachyura</taxon>
        <taxon>Portunoidea</taxon>
        <taxon>Portunidae</taxon>
        <taxon>Portuninae</taxon>
        <taxon>Portunus</taxon>
    </lineage>
</organism>